<name>A0AAV3Y6W9_9GAST</name>
<dbReference type="EMBL" id="BLXT01000588">
    <property type="protein sequence ID" value="GFN78541.1"/>
    <property type="molecule type" value="Genomic_DNA"/>
</dbReference>
<dbReference type="AlphaFoldDB" id="A0AAV3Y6W9"/>
<sequence>MILGFKGTWSYKQFNSSKPKKYHIKSFGRVDSTTGYVLNLLTYYGSDCDPDSGIAIKIFDTLLMGLALGTTSLPTGSTQLVHLWTTWWPRIFITLARTNRKNFSPQLKTQRLAHMASTYQKTSDEKILCMSKDKKAKKCVSLVTMCAAVESVLARGRNKPAAIHTYNQYMNGCDQADQNLGYYGVQDHRSTKWWKELYFWAIEIGQLSAFILYKIMPHRNRESSSSLSRVSRMQLSRDL</sequence>
<dbReference type="PANTHER" id="PTHR46599">
    <property type="entry name" value="PIGGYBAC TRANSPOSABLE ELEMENT-DERIVED PROTEIN 4"/>
    <property type="match status" value="1"/>
</dbReference>
<dbReference type="PANTHER" id="PTHR46599:SF3">
    <property type="entry name" value="PIGGYBAC TRANSPOSABLE ELEMENT-DERIVED PROTEIN 4"/>
    <property type="match status" value="1"/>
</dbReference>
<organism evidence="2 3">
    <name type="scientific">Plakobranchus ocellatus</name>
    <dbReference type="NCBI Taxonomy" id="259542"/>
    <lineage>
        <taxon>Eukaryota</taxon>
        <taxon>Metazoa</taxon>
        <taxon>Spiralia</taxon>
        <taxon>Lophotrochozoa</taxon>
        <taxon>Mollusca</taxon>
        <taxon>Gastropoda</taxon>
        <taxon>Heterobranchia</taxon>
        <taxon>Euthyneura</taxon>
        <taxon>Panpulmonata</taxon>
        <taxon>Sacoglossa</taxon>
        <taxon>Placobranchoidea</taxon>
        <taxon>Plakobranchidae</taxon>
        <taxon>Plakobranchus</taxon>
    </lineage>
</organism>
<dbReference type="Proteomes" id="UP000735302">
    <property type="component" value="Unassembled WGS sequence"/>
</dbReference>
<comment type="caution">
    <text evidence="2">The sequence shown here is derived from an EMBL/GenBank/DDBJ whole genome shotgun (WGS) entry which is preliminary data.</text>
</comment>
<dbReference type="InterPro" id="IPR029526">
    <property type="entry name" value="PGBD"/>
</dbReference>
<gene>
    <name evidence="2" type="ORF">PoB_000504700</name>
</gene>
<keyword evidence="3" id="KW-1185">Reference proteome</keyword>
<dbReference type="Pfam" id="PF13843">
    <property type="entry name" value="DDE_Tnp_1_7"/>
    <property type="match status" value="1"/>
</dbReference>
<protein>
    <submittedName>
        <fullName evidence="2">PiggyBac transposable element-derived protein 4</fullName>
    </submittedName>
</protein>
<feature type="domain" description="PiggyBac transposable element-derived protein" evidence="1">
    <location>
        <begin position="94"/>
        <end position="204"/>
    </location>
</feature>
<reference evidence="2 3" key="1">
    <citation type="journal article" date="2021" name="Elife">
        <title>Chloroplast acquisition without the gene transfer in kleptoplastic sea slugs, Plakobranchus ocellatus.</title>
        <authorList>
            <person name="Maeda T."/>
            <person name="Takahashi S."/>
            <person name="Yoshida T."/>
            <person name="Shimamura S."/>
            <person name="Takaki Y."/>
            <person name="Nagai Y."/>
            <person name="Toyoda A."/>
            <person name="Suzuki Y."/>
            <person name="Arimoto A."/>
            <person name="Ishii H."/>
            <person name="Satoh N."/>
            <person name="Nishiyama T."/>
            <person name="Hasebe M."/>
            <person name="Maruyama T."/>
            <person name="Minagawa J."/>
            <person name="Obokata J."/>
            <person name="Shigenobu S."/>
        </authorList>
    </citation>
    <scope>NUCLEOTIDE SEQUENCE [LARGE SCALE GENOMIC DNA]</scope>
</reference>
<accession>A0AAV3Y6W9</accession>
<proteinExistence type="predicted"/>
<evidence type="ECO:0000313" key="2">
    <source>
        <dbReference type="EMBL" id="GFN78541.1"/>
    </source>
</evidence>
<evidence type="ECO:0000313" key="3">
    <source>
        <dbReference type="Proteomes" id="UP000735302"/>
    </source>
</evidence>
<evidence type="ECO:0000259" key="1">
    <source>
        <dbReference type="Pfam" id="PF13843"/>
    </source>
</evidence>